<evidence type="ECO:0000313" key="1">
    <source>
        <dbReference type="EMBL" id="GGP03818.1"/>
    </source>
</evidence>
<gene>
    <name evidence="1" type="ORF">GCM10012278_16630</name>
</gene>
<proteinExistence type="predicted"/>
<dbReference type="Proteomes" id="UP000660745">
    <property type="component" value="Unassembled WGS sequence"/>
</dbReference>
<dbReference type="AlphaFoldDB" id="A0A918A232"/>
<accession>A0A918A232</accession>
<reference evidence="1" key="1">
    <citation type="journal article" date="2014" name="Int. J. Syst. Evol. Microbiol.">
        <title>Complete genome sequence of Corynebacterium casei LMG S-19264T (=DSM 44701T), isolated from a smear-ripened cheese.</title>
        <authorList>
            <consortium name="US DOE Joint Genome Institute (JGI-PGF)"/>
            <person name="Walter F."/>
            <person name="Albersmeier A."/>
            <person name="Kalinowski J."/>
            <person name="Ruckert C."/>
        </authorList>
    </citation>
    <scope>NUCLEOTIDE SEQUENCE</scope>
    <source>
        <strain evidence="1">CGMCC 4.7430</strain>
    </source>
</reference>
<sequence>MDVSQLTITVPVRSLRAGATGEVGCSRSDGFLIVTWFPLIRQTYAHDYPQSSLRTPMTRPLIGRAYPSRIRAQKVFPSTPLEDR</sequence>
<evidence type="ECO:0000313" key="2">
    <source>
        <dbReference type="Proteomes" id="UP000660745"/>
    </source>
</evidence>
<dbReference type="EMBL" id="BMNK01000002">
    <property type="protein sequence ID" value="GGP03818.1"/>
    <property type="molecule type" value="Genomic_DNA"/>
</dbReference>
<organism evidence="1 2">
    <name type="scientific">Nonomuraea glycinis</name>
    <dbReference type="NCBI Taxonomy" id="2047744"/>
    <lineage>
        <taxon>Bacteria</taxon>
        <taxon>Bacillati</taxon>
        <taxon>Actinomycetota</taxon>
        <taxon>Actinomycetes</taxon>
        <taxon>Streptosporangiales</taxon>
        <taxon>Streptosporangiaceae</taxon>
        <taxon>Nonomuraea</taxon>
    </lineage>
</organism>
<protein>
    <submittedName>
        <fullName evidence="1">Uncharacterized protein</fullName>
    </submittedName>
</protein>
<name>A0A918A232_9ACTN</name>
<comment type="caution">
    <text evidence="1">The sequence shown here is derived from an EMBL/GenBank/DDBJ whole genome shotgun (WGS) entry which is preliminary data.</text>
</comment>
<reference evidence="1" key="2">
    <citation type="submission" date="2020-09" db="EMBL/GenBank/DDBJ databases">
        <authorList>
            <person name="Sun Q."/>
            <person name="Zhou Y."/>
        </authorList>
    </citation>
    <scope>NUCLEOTIDE SEQUENCE</scope>
    <source>
        <strain evidence="1">CGMCC 4.7430</strain>
    </source>
</reference>
<keyword evidence="2" id="KW-1185">Reference proteome</keyword>